<evidence type="ECO:0000259" key="2">
    <source>
        <dbReference type="Pfam" id="PF13435"/>
    </source>
</evidence>
<gene>
    <name evidence="3" type="ORF">A3F83_17190</name>
</gene>
<proteinExistence type="predicted"/>
<comment type="caution">
    <text evidence="3">The sequence shown here is derived from an EMBL/GenBank/DDBJ whole genome shotgun (WGS) entry which is preliminary data.</text>
</comment>
<sequence>MNNLPGILAASLALLLFISSSAAEEISEGDCAACHAAISGEWRSSLHAAAYSSPAFQQKLKESAAAGNSSCGCHTPAALPPGYLGREPAARAEAPERGVDCLACHMDSSLTAWSSGEERYVPHWTRQEKIYSSAAFCGGCHVWGRDSGYDCQTCHMPRVEGGPDDGPRIGRTAGAMHASHRWVGSRDPELLSGAAELEVLRHGDSLQVTVSSLLSAHYFPQTRHRLLKVAALAGGGPIWESDLRLAPDSTAKFSVALPENLPGLRVELRFYPVPEVQTDSFYVIRRQAIE</sequence>
<feature type="chain" id="PRO_5009522709" description="Cytochrome c-552/4 domain-containing protein" evidence="1">
    <location>
        <begin position="23"/>
        <end position="290"/>
    </location>
</feature>
<dbReference type="EMBL" id="MFIX01000065">
    <property type="protein sequence ID" value="OGG05315.1"/>
    <property type="molecule type" value="Genomic_DNA"/>
</dbReference>
<evidence type="ECO:0000313" key="4">
    <source>
        <dbReference type="Proteomes" id="UP000179129"/>
    </source>
</evidence>
<feature type="domain" description="Cytochrome c-552/4" evidence="2">
    <location>
        <begin position="31"/>
        <end position="105"/>
    </location>
</feature>
<dbReference type="SUPFAM" id="SSF48695">
    <property type="entry name" value="Multiheme cytochromes"/>
    <property type="match status" value="1"/>
</dbReference>
<organism evidence="3 4">
    <name type="scientific">Candidatus Glassbacteria bacterium RIFCSPLOWO2_12_FULL_58_11</name>
    <dbReference type="NCBI Taxonomy" id="1817867"/>
    <lineage>
        <taxon>Bacteria</taxon>
        <taxon>Candidatus Glassiibacteriota</taxon>
    </lineage>
</organism>
<dbReference type="InterPro" id="IPR023155">
    <property type="entry name" value="Cyt_c-552/4"/>
</dbReference>
<dbReference type="Pfam" id="PF13435">
    <property type="entry name" value="Cytochrome_C554"/>
    <property type="match status" value="1"/>
</dbReference>
<dbReference type="InterPro" id="IPR036280">
    <property type="entry name" value="Multihaem_cyt_sf"/>
</dbReference>
<name>A0A1F5YYW5_9BACT</name>
<dbReference type="Gene3D" id="1.10.1130.10">
    <property type="entry name" value="Flavocytochrome C3, Chain A"/>
    <property type="match status" value="1"/>
</dbReference>
<dbReference type="STRING" id="1817867.A3F83_17190"/>
<evidence type="ECO:0000256" key="1">
    <source>
        <dbReference type="SAM" id="SignalP"/>
    </source>
</evidence>
<protein>
    <recommendedName>
        <fullName evidence="2">Cytochrome c-552/4 domain-containing protein</fullName>
    </recommendedName>
</protein>
<keyword evidence="1" id="KW-0732">Signal</keyword>
<accession>A0A1F5YYW5</accession>
<dbReference type="AlphaFoldDB" id="A0A1F5YYW5"/>
<reference evidence="3 4" key="1">
    <citation type="journal article" date="2016" name="Nat. Commun.">
        <title>Thousands of microbial genomes shed light on interconnected biogeochemical processes in an aquifer system.</title>
        <authorList>
            <person name="Anantharaman K."/>
            <person name="Brown C.T."/>
            <person name="Hug L.A."/>
            <person name="Sharon I."/>
            <person name="Castelle C.J."/>
            <person name="Probst A.J."/>
            <person name="Thomas B.C."/>
            <person name="Singh A."/>
            <person name="Wilkins M.J."/>
            <person name="Karaoz U."/>
            <person name="Brodie E.L."/>
            <person name="Williams K.H."/>
            <person name="Hubbard S.S."/>
            <person name="Banfield J.F."/>
        </authorList>
    </citation>
    <scope>NUCLEOTIDE SEQUENCE [LARGE SCALE GENOMIC DNA]</scope>
</reference>
<evidence type="ECO:0000313" key="3">
    <source>
        <dbReference type="EMBL" id="OGG05315.1"/>
    </source>
</evidence>
<dbReference type="Proteomes" id="UP000179129">
    <property type="component" value="Unassembled WGS sequence"/>
</dbReference>
<feature type="signal peptide" evidence="1">
    <location>
        <begin position="1"/>
        <end position="22"/>
    </location>
</feature>